<evidence type="ECO:0000256" key="5">
    <source>
        <dbReference type="ARBA" id="ARBA00038359"/>
    </source>
</evidence>
<evidence type="ECO:0000313" key="9">
    <source>
        <dbReference type="Proteomes" id="UP001152300"/>
    </source>
</evidence>
<comment type="similarity">
    <text evidence="5">Belongs to the SAT4 family.</text>
</comment>
<comment type="subcellular location">
    <subcellularLocation>
        <location evidence="1">Membrane</location>
        <topology evidence="1">Multi-pass membrane protein</topology>
    </subcellularLocation>
</comment>
<dbReference type="InterPro" id="IPR052337">
    <property type="entry name" value="SAT4-like"/>
</dbReference>
<feature type="transmembrane region" description="Helical" evidence="6">
    <location>
        <begin position="50"/>
        <end position="68"/>
    </location>
</feature>
<reference evidence="8" key="1">
    <citation type="submission" date="2022-11" db="EMBL/GenBank/DDBJ databases">
        <title>Genome Resource of Sclerotinia nivalis Strain SnTB1, a Plant Pathogen Isolated from American Ginseng.</title>
        <authorList>
            <person name="Fan S."/>
        </authorList>
    </citation>
    <scope>NUCLEOTIDE SEQUENCE</scope>
    <source>
        <strain evidence="8">SnTB1</strain>
    </source>
</reference>
<evidence type="ECO:0000313" key="8">
    <source>
        <dbReference type="EMBL" id="KAJ8061870.1"/>
    </source>
</evidence>
<name>A0A9X0AFU6_9HELO</name>
<keyword evidence="3 6" id="KW-1133">Transmembrane helix</keyword>
<feature type="transmembrane region" description="Helical" evidence="6">
    <location>
        <begin position="119"/>
        <end position="144"/>
    </location>
</feature>
<dbReference type="EMBL" id="JAPEIS010000011">
    <property type="protein sequence ID" value="KAJ8061870.1"/>
    <property type="molecule type" value="Genomic_DNA"/>
</dbReference>
<gene>
    <name evidence="8" type="ORF">OCU04_009661</name>
</gene>
<evidence type="ECO:0000256" key="6">
    <source>
        <dbReference type="SAM" id="Phobius"/>
    </source>
</evidence>
<proteinExistence type="inferred from homology"/>
<evidence type="ECO:0000259" key="7">
    <source>
        <dbReference type="Pfam" id="PF20684"/>
    </source>
</evidence>
<dbReference type="PANTHER" id="PTHR33048:SF47">
    <property type="entry name" value="INTEGRAL MEMBRANE PROTEIN-RELATED"/>
    <property type="match status" value="1"/>
</dbReference>
<feature type="domain" description="Rhodopsin" evidence="7">
    <location>
        <begin position="12"/>
        <end position="143"/>
    </location>
</feature>
<dbReference type="PANTHER" id="PTHR33048">
    <property type="entry name" value="PTH11-LIKE INTEGRAL MEMBRANE PROTEIN (AFU_ORTHOLOGUE AFUA_5G11245)"/>
    <property type="match status" value="1"/>
</dbReference>
<dbReference type="GO" id="GO:0016020">
    <property type="term" value="C:membrane"/>
    <property type="evidence" value="ECO:0007669"/>
    <property type="project" value="UniProtKB-SubCell"/>
</dbReference>
<dbReference type="Pfam" id="PF20684">
    <property type="entry name" value="Fung_rhodopsin"/>
    <property type="match status" value="1"/>
</dbReference>
<dbReference type="InterPro" id="IPR049326">
    <property type="entry name" value="Rhodopsin_dom_fungi"/>
</dbReference>
<keyword evidence="2 6" id="KW-0812">Transmembrane</keyword>
<feature type="transmembrane region" description="Helical" evidence="6">
    <location>
        <begin position="12"/>
        <end position="30"/>
    </location>
</feature>
<evidence type="ECO:0000256" key="4">
    <source>
        <dbReference type="ARBA" id="ARBA00023136"/>
    </source>
</evidence>
<dbReference type="OrthoDB" id="3648173at2759"/>
<organism evidence="8 9">
    <name type="scientific">Sclerotinia nivalis</name>
    <dbReference type="NCBI Taxonomy" id="352851"/>
    <lineage>
        <taxon>Eukaryota</taxon>
        <taxon>Fungi</taxon>
        <taxon>Dikarya</taxon>
        <taxon>Ascomycota</taxon>
        <taxon>Pezizomycotina</taxon>
        <taxon>Leotiomycetes</taxon>
        <taxon>Helotiales</taxon>
        <taxon>Sclerotiniaceae</taxon>
        <taxon>Sclerotinia</taxon>
    </lineage>
</organism>
<sequence>MPSEVSMFVERFFHVLIVGIFPCNPIPAFWDFTITAQCIDYPIFFTSNQAFTIVLDIVVLFIPAWFIAQIKRSVGERISTSSTFLLGLVVTVVAAVRLWRLVVAQKMPRLDPTCSETDAGLWAIIELNLWILVASIPTFYPLLIKIWSHHAGKKAGSSSSSGTSSDFPLSKTRNMGTFFQKKPSDMDIDSKPVFGFGDAQGCQGSEVDIERLGRSGSAEAGGTGDNGFEDGLGIRVLDADLDSEIEVEGWRNAYGYTCQRGSGDIGDKERWSNETEDLAGIMVQKKRDVRRNAGI</sequence>
<evidence type="ECO:0000256" key="2">
    <source>
        <dbReference type="ARBA" id="ARBA00022692"/>
    </source>
</evidence>
<keyword evidence="9" id="KW-1185">Reference proteome</keyword>
<feature type="transmembrane region" description="Helical" evidence="6">
    <location>
        <begin position="80"/>
        <end position="99"/>
    </location>
</feature>
<dbReference type="Proteomes" id="UP001152300">
    <property type="component" value="Unassembled WGS sequence"/>
</dbReference>
<accession>A0A9X0AFU6</accession>
<protein>
    <recommendedName>
        <fullName evidence="7">Rhodopsin domain-containing protein</fullName>
    </recommendedName>
</protein>
<evidence type="ECO:0000256" key="1">
    <source>
        <dbReference type="ARBA" id="ARBA00004141"/>
    </source>
</evidence>
<dbReference type="AlphaFoldDB" id="A0A9X0AFU6"/>
<comment type="caution">
    <text evidence="8">The sequence shown here is derived from an EMBL/GenBank/DDBJ whole genome shotgun (WGS) entry which is preliminary data.</text>
</comment>
<keyword evidence="4 6" id="KW-0472">Membrane</keyword>
<evidence type="ECO:0000256" key="3">
    <source>
        <dbReference type="ARBA" id="ARBA00022989"/>
    </source>
</evidence>